<keyword evidence="4" id="KW-1185">Reference proteome</keyword>
<keyword evidence="1" id="KW-0812">Transmembrane</keyword>
<feature type="chain" id="PRO_5035312892" evidence="2">
    <location>
        <begin position="29"/>
        <end position="141"/>
    </location>
</feature>
<dbReference type="EMBL" id="CAJVCH010164633">
    <property type="protein sequence ID" value="CAG7728510.1"/>
    <property type="molecule type" value="Genomic_DNA"/>
</dbReference>
<dbReference type="OrthoDB" id="9940478at2759"/>
<evidence type="ECO:0000313" key="3">
    <source>
        <dbReference type="EMBL" id="CAG7728510.1"/>
    </source>
</evidence>
<feature type="signal peptide" evidence="2">
    <location>
        <begin position="1"/>
        <end position="28"/>
    </location>
</feature>
<reference evidence="3" key="1">
    <citation type="submission" date="2021-06" db="EMBL/GenBank/DDBJ databases">
        <authorList>
            <person name="Hodson N. C."/>
            <person name="Mongue J. A."/>
            <person name="Jaron S. K."/>
        </authorList>
    </citation>
    <scope>NUCLEOTIDE SEQUENCE</scope>
</reference>
<proteinExistence type="predicted"/>
<comment type="caution">
    <text evidence="3">The sequence shown here is derived from an EMBL/GenBank/DDBJ whole genome shotgun (WGS) entry which is preliminary data.</text>
</comment>
<evidence type="ECO:0000256" key="1">
    <source>
        <dbReference type="SAM" id="Phobius"/>
    </source>
</evidence>
<dbReference type="AlphaFoldDB" id="A0A8J2P1K4"/>
<evidence type="ECO:0000313" key="4">
    <source>
        <dbReference type="Proteomes" id="UP000708208"/>
    </source>
</evidence>
<dbReference type="Proteomes" id="UP000708208">
    <property type="component" value="Unassembled WGS sequence"/>
</dbReference>
<organism evidence="3 4">
    <name type="scientific">Allacma fusca</name>
    <dbReference type="NCBI Taxonomy" id="39272"/>
    <lineage>
        <taxon>Eukaryota</taxon>
        <taxon>Metazoa</taxon>
        <taxon>Ecdysozoa</taxon>
        <taxon>Arthropoda</taxon>
        <taxon>Hexapoda</taxon>
        <taxon>Collembola</taxon>
        <taxon>Symphypleona</taxon>
        <taxon>Sminthuridae</taxon>
        <taxon>Allacma</taxon>
    </lineage>
</organism>
<sequence length="141" mass="15748">MMRGEFTTPMVGFLRWICLFTIANSAASLKVCNSDLDCATEFFCFKEWFIPYFCTPCFDCRQILKLANPSNCTASRHHCGPCLPGFVLRSDGMHCVEEVEGTSTIKGEREINGSSQSAVTIVFAVSAILVALSSFWFWFTV</sequence>
<accession>A0A8J2P1K4</accession>
<keyword evidence="1" id="KW-0472">Membrane</keyword>
<gene>
    <name evidence="3" type="ORF">AFUS01_LOCUS17282</name>
</gene>
<name>A0A8J2P1K4_9HEXA</name>
<feature type="transmembrane region" description="Helical" evidence="1">
    <location>
        <begin position="118"/>
        <end position="139"/>
    </location>
</feature>
<protein>
    <submittedName>
        <fullName evidence="3">Uncharacterized protein</fullName>
    </submittedName>
</protein>
<keyword evidence="2" id="KW-0732">Signal</keyword>
<evidence type="ECO:0000256" key="2">
    <source>
        <dbReference type="SAM" id="SignalP"/>
    </source>
</evidence>
<keyword evidence="1" id="KW-1133">Transmembrane helix</keyword>